<protein>
    <recommendedName>
        <fullName evidence="4">Deoxynucleotide monophosphate kinase</fullName>
    </recommendedName>
</protein>
<feature type="region of interest" description="Disordered" evidence="1">
    <location>
        <begin position="26"/>
        <end position="45"/>
    </location>
</feature>
<sequence length="233" mass="25549">MRATDQIAIGTPYTEAEAAGDNTFARQATPTESPAWRQWHRPPLTAANDNNPVRVIGLMGYGGAGKSEVARILVGHGFVRTHIKAPLRAMAATLLTEAGYMPHEVDDYLDGERKRDMIPTLGRSGTEVQQFLGTEFGRDFCYADLWLDLWRKRAKSILADGGKVVQESVRFPNEAEAIRELGGLVIRVERPGVGPLSDHVSERPPAEPDLMIHNNGTLTDLALQVATALRRVA</sequence>
<evidence type="ECO:0000313" key="3">
    <source>
        <dbReference type="Proteomes" id="UP000078389"/>
    </source>
</evidence>
<evidence type="ECO:0000313" key="2">
    <source>
        <dbReference type="EMBL" id="OAM73045.1"/>
    </source>
</evidence>
<dbReference type="OrthoDB" id="5401711at2"/>
<dbReference type="Proteomes" id="UP000078389">
    <property type="component" value="Unassembled WGS sequence"/>
</dbReference>
<reference evidence="2 3" key="1">
    <citation type="submission" date="2016-03" db="EMBL/GenBank/DDBJ databases">
        <title>Genome sequencing of Devosia sp. S37.</title>
        <authorList>
            <person name="Mohd Nor M."/>
        </authorList>
    </citation>
    <scope>NUCLEOTIDE SEQUENCE [LARGE SCALE GENOMIC DNA]</scope>
    <source>
        <strain evidence="2 3">S37</strain>
    </source>
</reference>
<dbReference type="InterPro" id="IPR027417">
    <property type="entry name" value="P-loop_NTPase"/>
</dbReference>
<dbReference type="InterPro" id="IPR048444">
    <property type="entry name" value="DNMK"/>
</dbReference>
<gene>
    <name evidence="2" type="ORF">A3840_18680</name>
</gene>
<dbReference type="SUPFAM" id="SSF52540">
    <property type="entry name" value="P-loop containing nucleoside triphosphate hydrolases"/>
    <property type="match status" value="1"/>
</dbReference>
<dbReference type="Gene3D" id="3.40.50.300">
    <property type="entry name" value="P-loop containing nucleotide triphosphate hydrolases"/>
    <property type="match status" value="1"/>
</dbReference>
<keyword evidence="3" id="KW-1185">Reference proteome</keyword>
<proteinExistence type="predicted"/>
<dbReference type="RefSeq" id="WP_067460705.1">
    <property type="nucleotide sequence ID" value="NZ_LVVY01000149.1"/>
</dbReference>
<comment type="caution">
    <text evidence="2">The sequence shown here is derived from an EMBL/GenBank/DDBJ whole genome shotgun (WGS) entry which is preliminary data.</text>
</comment>
<dbReference type="AlphaFoldDB" id="A0A178HLT2"/>
<evidence type="ECO:0000256" key="1">
    <source>
        <dbReference type="SAM" id="MobiDB-lite"/>
    </source>
</evidence>
<accession>A0A178HLT2</accession>
<dbReference type="STRING" id="1770058.A3840_18680"/>
<dbReference type="EMBL" id="LVVY01000149">
    <property type="protein sequence ID" value="OAM73045.1"/>
    <property type="molecule type" value="Genomic_DNA"/>
</dbReference>
<organism evidence="2 3">
    <name type="scientific">Devosia elaeis</name>
    <dbReference type="NCBI Taxonomy" id="1770058"/>
    <lineage>
        <taxon>Bacteria</taxon>
        <taxon>Pseudomonadati</taxon>
        <taxon>Pseudomonadota</taxon>
        <taxon>Alphaproteobacteria</taxon>
        <taxon>Hyphomicrobiales</taxon>
        <taxon>Devosiaceae</taxon>
        <taxon>Devosia</taxon>
    </lineage>
</organism>
<evidence type="ECO:0008006" key="4">
    <source>
        <dbReference type="Google" id="ProtNLM"/>
    </source>
</evidence>
<name>A0A178HLT2_9HYPH</name>
<dbReference type="Pfam" id="PF21448">
    <property type="entry name" value="DNMK"/>
    <property type="match status" value="1"/>
</dbReference>